<gene>
    <name evidence="2" type="ORF">CTI12_AA174470</name>
</gene>
<protein>
    <submittedName>
        <fullName evidence="2">DUF4283 domain-containing protein</fullName>
    </submittedName>
</protein>
<dbReference type="PANTHER" id="PTHR31286">
    <property type="entry name" value="GLYCINE-RICH CELL WALL STRUCTURAL PROTEIN 1.8-LIKE"/>
    <property type="match status" value="1"/>
</dbReference>
<evidence type="ECO:0000313" key="3">
    <source>
        <dbReference type="Proteomes" id="UP000245207"/>
    </source>
</evidence>
<feature type="compositionally biased region" description="Polar residues" evidence="1">
    <location>
        <begin position="1"/>
        <end position="10"/>
    </location>
</feature>
<name>A0A2U1PAQ9_ARTAN</name>
<reference evidence="2 3" key="1">
    <citation type="journal article" date="2018" name="Mol. Plant">
        <title>The genome of Artemisia annua provides insight into the evolution of Asteraceae family and artemisinin biosynthesis.</title>
        <authorList>
            <person name="Shen Q."/>
            <person name="Zhang L."/>
            <person name="Liao Z."/>
            <person name="Wang S."/>
            <person name="Yan T."/>
            <person name="Shi P."/>
            <person name="Liu M."/>
            <person name="Fu X."/>
            <person name="Pan Q."/>
            <person name="Wang Y."/>
            <person name="Lv Z."/>
            <person name="Lu X."/>
            <person name="Zhang F."/>
            <person name="Jiang W."/>
            <person name="Ma Y."/>
            <person name="Chen M."/>
            <person name="Hao X."/>
            <person name="Li L."/>
            <person name="Tang Y."/>
            <person name="Lv G."/>
            <person name="Zhou Y."/>
            <person name="Sun X."/>
            <person name="Brodelius P.E."/>
            <person name="Rose J.K.C."/>
            <person name="Tang K."/>
        </authorList>
    </citation>
    <scope>NUCLEOTIDE SEQUENCE [LARGE SCALE GENOMIC DNA]</scope>
    <source>
        <strain evidence="3">cv. Huhao1</strain>
        <tissue evidence="2">Leaf</tissue>
    </source>
</reference>
<dbReference type="EMBL" id="PKPP01001424">
    <property type="protein sequence ID" value="PWA82841.1"/>
    <property type="molecule type" value="Genomic_DNA"/>
</dbReference>
<evidence type="ECO:0000313" key="2">
    <source>
        <dbReference type="EMBL" id="PWA82841.1"/>
    </source>
</evidence>
<organism evidence="2 3">
    <name type="scientific">Artemisia annua</name>
    <name type="common">Sweet wormwood</name>
    <dbReference type="NCBI Taxonomy" id="35608"/>
    <lineage>
        <taxon>Eukaryota</taxon>
        <taxon>Viridiplantae</taxon>
        <taxon>Streptophyta</taxon>
        <taxon>Embryophyta</taxon>
        <taxon>Tracheophyta</taxon>
        <taxon>Spermatophyta</taxon>
        <taxon>Magnoliopsida</taxon>
        <taxon>eudicotyledons</taxon>
        <taxon>Gunneridae</taxon>
        <taxon>Pentapetalae</taxon>
        <taxon>asterids</taxon>
        <taxon>campanulids</taxon>
        <taxon>Asterales</taxon>
        <taxon>Asteraceae</taxon>
        <taxon>Asteroideae</taxon>
        <taxon>Anthemideae</taxon>
        <taxon>Artemisiinae</taxon>
        <taxon>Artemisia</taxon>
    </lineage>
</organism>
<keyword evidence="3" id="KW-1185">Reference proteome</keyword>
<dbReference type="AlphaFoldDB" id="A0A2U1PAQ9"/>
<proteinExistence type="predicted"/>
<dbReference type="PANTHER" id="PTHR31286:SF180">
    <property type="entry name" value="OS10G0362600 PROTEIN"/>
    <property type="match status" value="1"/>
</dbReference>
<dbReference type="Proteomes" id="UP000245207">
    <property type="component" value="Unassembled WGS sequence"/>
</dbReference>
<accession>A0A2U1PAQ9</accession>
<comment type="caution">
    <text evidence="2">The sequence shown here is derived from an EMBL/GenBank/DDBJ whole genome shotgun (WGS) entry which is preliminary data.</text>
</comment>
<evidence type="ECO:0000256" key="1">
    <source>
        <dbReference type="SAM" id="MobiDB-lite"/>
    </source>
</evidence>
<dbReference type="InterPro" id="IPR040256">
    <property type="entry name" value="At4g02000-like"/>
</dbReference>
<feature type="region of interest" description="Disordered" evidence="1">
    <location>
        <begin position="1"/>
        <end position="64"/>
    </location>
</feature>
<sequence>MIPAMSNINHNMDDSNSSNPNLVPPPVISDDFVRQKKSTKGQNSALKGKNKKARMGTKSVSFKNTGDDMVSGISNVSTNNSASNVSSHISKDSSNDMLKNDCGSDGNDMVSGISNVSTNNSSSNVSSHISKDSSNDMLKNDCGSDGIPIEVSNSSAQNTKVSPVHIPRILRRGEELCDGGNKASATFSFNNVEKWPSLGSMPSNVSGVDRKGENVDGVGVLNDVSMEDSTPAKKVSFANALQGYGRASFARVLVEVEAANGLVDSVVVCYKSMGKSMELNVEYPWRPPICSHCKVFGHGDDICTKRSSTETEKNVRTEVNVQKQGNGINSKSNGVDWQSVGDRRFNRNDGGFNGYGGQRSFVGESSYSRGGFNGRGRGGMLGRNAYVQRSFRNQQPQYAPVTKNVDVKNAKEWVKVIRVKVLWVVVIVIMV</sequence>